<reference evidence="9" key="1">
    <citation type="submission" date="2021-01" db="EMBL/GenBank/DDBJ databases">
        <authorList>
            <person name="Corre E."/>
            <person name="Pelletier E."/>
            <person name="Niang G."/>
            <person name="Scheremetjew M."/>
            <person name="Finn R."/>
            <person name="Kale V."/>
            <person name="Holt S."/>
            <person name="Cochrane G."/>
            <person name="Meng A."/>
            <person name="Brown T."/>
            <person name="Cohen L."/>
        </authorList>
    </citation>
    <scope>NUCLEOTIDE SEQUENCE</scope>
    <source>
        <strain evidence="9">OF101</strain>
    </source>
</reference>
<dbReference type="EMBL" id="HBGE01079602">
    <property type="protein sequence ID" value="CAD9170790.1"/>
    <property type="molecule type" value="Transcribed_RNA"/>
</dbReference>
<feature type="transmembrane region" description="Helical" evidence="7">
    <location>
        <begin position="414"/>
        <end position="435"/>
    </location>
</feature>
<feature type="transmembrane region" description="Helical" evidence="7">
    <location>
        <begin position="385"/>
        <end position="407"/>
    </location>
</feature>
<keyword evidence="5 7" id="KW-0472">Membrane</keyword>
<feature type="transmembrane region" description="Helical" evidence="7">
    <location>
        <begin position="280"/>
        <end position="298"/>
    </location>
</feature>
<gene>
    <name evidence="9" type="ORF">ACAT0790_LOCUS47559</name>
</gene>
<accession>A0A7S1WIT6</accession>
<comment type="subcellular location">
    <subcellularLocation>
        <location evidence="1">Membrane</location>
        <topology evidence="1">Multi-pass membrane protein</topology>
    </subcellularLocation>
</comment>
<keyword evidence="3 7" id="KW-0812">Transmembrane</keyword>
<dbReference type="InterPro" id="IPR035952">
    <property type="entry name" value="Rhomboid-like_sf"/>
</dbReference>
<evidence type="ECO:0000256" key="7">
    <source>
        <dbReference type="SAM" id="Phobius"/>
    </source>
</evidence>
<dbReference type="InterPro" id="IPR051739">
    <property type="entry name" value="Rhomboid_IM_Serine_Proteases"/>
</dbReference>
<evidence type="ECO:0000259" key="8">
    <source>
        <dbReference type="Pfam" id="PF01694"/>
    </source>
</evidence>
<feature type="domain" description="Peptidase S54 rhomboid" evidence="8">
    <location>
        <begin position="238"/>
        <end position="402"/>
    </location>
</feature>
<feature type="transmembrane region" description="Helical" evidence="7">
    <location>
        <begin position="248"/>
        <end position="268"/>
    </location>
</feature>
<dbReference type="GO" id="GO:0016020">
    <property type="term" value="C:membrane"/>
    <property type="evidence" value="ECO:0007669"/>
    <property type="project" value="UniProtKB-SubCell"/>
</dbReference>
<evidence type="ECO:0000256" key="6">
    <source>
        <dbReference type="SAM" id="MobiDB-lite"/>
    </source>
</evidence>
<evidence type="ECO:0000256" key="1">
    <source>
        <dbReference type="ARBA" id="ARBA00004141"/>
    </source>
</evidence>
<dbReference type="PANTHER" id="PTHR45840">
    <property type="entry name" value="RHOMBOID-RELATED PROTEIN"/>
    <property type="match status" value="1"/>
</dbReference>
<feature type="transmembrane region" description="Helical" evidence="7">
    <location>
        <begin position="361"/>
        <end position="379"/>
    </location>
</feature>
<dbReference type="InterPro" id="IPR022764">
    <property type="entry name" value="Peptidase_S54_rhomboid_dom"/>
</dbReference>
<feature type="transmembrane region" description="Helical" evidence="7">
    <location>
        <begin position="187"/>
        <end position="206"/>
    </location>
</feature>
<evidence type="ECO:0000313" key="9">
    <source>
        <dbReference type="EMBL" id="CAD9170790.1"/>
    </source>
</evidence>
<dbReference type="GO" id="GO:0004252">
    <property type="term" value="F:serine-type endopeptidase activity"/>
    <property type="evidence" value="ECO:0007669"/>
    <property type="project" value="InterPro"/>
</dbReference>
<evidence type="ECO:0000256" key="4">
    <source>
        <dbReference type="ARBA" id="ARBA00022989"/>
    </source>
</evidence>
<organism evidence="9">
    <name type="scientific">Alexandrium catenella</name>
    <name type="common">Red tide dinoflagellate</name>
    <name type="synonym">Gonyaulax catenella</name>
    <dbReference type="NCBI Taxonomy" id="2925"/>
    <lineage>
        <taxon>Eukaryota</taxon>
        <taxon>Sar</taxon>
        <taxon>Alveolata</taxon>
        <taxon>Dinophyceae</taxon>
        <taxon>Gonyaulacales</taxon>
        <taxon>Pyrocystaceae</taxon>
        <taxon>Alexandrium</taxon>
    </lineage>
</organism>
<evidence type="ECO:0000256" key="5">
    <source>
        <dbReference type="ARBA" id="ARBA00023136"/>
    </source>
</evidence>
<dbReference type="Pfam" id="PF01694">
    <property type="entry name" value="Rhomboid"/>
    <property type="match status" value="1"/>
</dbReference>
<evidence type="ECO:0000256" key="3">
    <source>
        <dbReference type="ARBA" id="ARBA00022692"/>
    </source>
</evidence>
<dbReference type="Gene3D" id="1.20.1540.10">
    <property type="entry name" value="Rhomboid-like"/>
    <property type="match status" value="1"/>
</dbReference>
<dbReference type="PANTHER" id="PTHR45840:SF2">
    <property type="entry name" value="PROTEIN RHOMBOID-RELATED"/>
    <property type="match status" value="1"/>
</dbReference>
<feature type="transmembrane region" description="Helical" evidence="7">
    <location>
        <begin position="304"/>
        <end position="323"/>
    </location>
</feature>
<keyword evidence="4 7" id="KW-1133">Transmembrane helix</keyword>
<proteinExistence type="inferred from homology"/>
<dbReference type="SUPFAM" id="SSF144091">
    <property type="entry name" value="Rhomboid-like"/>
    <property type="match status" value="1"/>
</dbReference>
<feature type="region of interest" description="Disordered" evidence="6">
    <location>
        <begin position="1"/>
        <end position="47"/>
    </location>
</feature>
<evidence type="ECO:0000256" key="2">
    <source>
        <dbReference type="ARBA" id="ARBA00009045"/>
    </source>
</evidence>
<name>A0A7S1WIT6_ALECA</name>
<protein>
    <recommendedName>
        <fullName evidence="8">Peptidase S54 rhomboid domain-containing protein</fullName>
    </recommendedName>
</protein>
<sequence length="504" mass="56329">MAGALQAGWDQPADQRGTDRPALAPASEAQMRNPQLESGGRGTDVVDESALDYDDDDDRPCQEILREGCRSICSTMGSVAGGFCAAWFGAVHLQHFSADDAEGDDMPKSAAARAIRTQALETGKHWSSNFQRYNPKARQEKTENGWSGACRKRNGWIGEPAPRPEGADYYKHTFASTQSQPVLSRQYYPIFTILQCIFCMAIWLIYHWRDGTELAGLESIWPNRTDLTLQWDCTDYRSEAWRWWTYQWSHVGIAHVAFNCFMTLFFGIALEGVHGTMRMFLMFNIGVFGGSCCCFVADPHSRVVGMSGGCYALMGMHLGDVFMNYSEMSKASQNWKNLPASQQKGIENAWRKMIISPKVKLAILTAVITIDLVQSYLARKGGVSLSAHFGGGVAGFLACIVFGHNLVVKGHERVVWGLAFLCGGGLIAFCMLWGMSWPPRDIFSQVPWCWGRQIANVTAFGDNQWYCVRCPDDACIARWHIQRYIEMVTDRTCQRKGGWDVTDG</sequence>
<comment type="similarity">
    <text evidence="2">Belongs to the peptidase S54 family.</text>
</comment>
<dbReference type="AlphaFoldDB" id="A0A7S1WIT6"/>